<gene>
    <name evidence="1" type="ORF">Taro_053472</name>
</gene>
<accession>A0A843XMP3</accession>
<dbReference type="EMBL" id="NMUH01009831">
    <property type="protein sequence ID" value="MQM20453.1"/>
    <property type="molecule type" value="Genomic_DNA"/>
</dbReference>
<reference evidence="1" key="1">
    <citation type="submission" date="2017-07" db="EMBL/GenBank/DDBJ databases">
        <title>Taro Niue Genome Assembly and Annotation.</title>
        <authorList>
            <person name="Atibalentja N."/>
            <person name="Keating K."/>
            <person name="Fields C.J."/>
        </authorList>
    </citation>
    <scope>NUCLEOTIDE SEQUENCE</scope>
    <source>
        <strain evidence="1">Niue_2</strain>
        <tissue evidence="1">Leaf</tissue>
    </source>
</reference>
<keyword evidence="2" id="KW-1185">Reference proteome</keyword>
<name>A0A843XMP3_COLES</name>
<evidence type="ECO:0000313" key="1">
    <source>
        <dbReference type="EMBL" id="MQM20453.1"/>
    </source>
</evidence>
<proteinExistence type="predicted"/>
<comment type="caution">
    <text evidence="1">The sequence shown here is derived from an EMBL/GenBank/DDBJ whole genome shotgun (WGS) entry which is preliminary data.</text>
</comment>
<evidence type="ECO:0000313" key="2">
    <source>
        <dbReference type="Proteomes" id="UP000652761"/>
    </source>
</evidence>
<dbReference type="AlphaFoldDB" id="A0A843XMP3"/>
<sequence length="265" mass="29145">MCIFVGDPRLRIPLVCLPADVATARRVATSEEASAPSGATLSVPATLADEGLRMRRGDEDEMAIMPRSIMSKEVLESFMGSGRAAQNVQAGKGINLQKLAAWTMKEIPKVEDDANLEKVMKGFAICLAGALLFPSMDNMLEEEQLSAVCGIWEGERLGPAVLAFLYSGLMAASLGMPPYESMLLFTCWSDLHFKFNVNNEATSSSKIFFKSPFRHMDGLVGLQGCVENHVPQLKMRTDWRDHLRNMPRNAFSCTPGPLLAKDLWT</sequence>
<dbReference type="Proteomes" id="UP000652761">
    <property type="component" value="Unassembled WGS sequence"/>
</dbReference>
<protein>
    <submittedName>
        <fullName evidence="1">Uncharacterized protein</fullName>
    </submittedName>
</protein>
<organism evidence="1 2">
    <name type="scientific">Colocasia esculenta</name>
    <name type="common">Wild taro</name>
    <name type="synonym">Arum esculentum</name>
    <dbReference type="NCBI Taxonomy" id="4460"/>
    <lineage>
        <taxon>Eukaryota</taxon>
        <taxon>Viridiplantae</taxon>
        <taxon>Streptophyta</taxon>
        <taxon>Embryophyta</taxon>
        <taxon>Tracheophyta</taxon>
        <taxon>Spermatophyta</taxon>
        <taxon>Magnoliopsida</taxon>
        <taxon>Liliopsida</taxon>
        <taxon>Araceae</taxon>
        <taxon>Aroideae</taxon>
        <taxon>Colocasieae</taxon>
        <taxon>Colocasia</taxon>
    </lineage>
</organism>